<evidence type="ECO:0000313" key="3">
    <source>
        <dbReference type="Proteomes" id="UP000006174"/>
    </source>
</evidence>
<protein>
    <submittedName>
        <fullName evidence="2">Uncharacterized protein</fullName>
    </submittedName>
</protein>
<feature type="region of interest" description="Disordered" evidence="1">
    <location>
        <begin position="358"/>
        <end position="377"/>
    </location>
</feature>
<sequence length="377" mass="40793">MALNVQGVSPRDLFLEAPQEPLQPEMQLPQALAPQPSKCVCTRCHKNLPITSVTPGSPTGPACISAPDPTPDPGLDTNFVMTTSLLEVQLQGVTNAITSSVMGPLRSLERQHHTSPPLPSASMLPTNTLPAPNNPGESSVRRLFPWIPTETINAVYKDLLWPSNLSKLHNMTAAMPSGEKVTLSLGTYKLALTLPAPMPSTKTFLKAIPNLVSFCQAWIVYTALCAVASPDCMLGPTLAGFLVHVAELDQHFDWTYIANYILTVCEKRFGHADMDTWSRHNREAFQDKLSIAPTKTPKTTAAPTEPKRVGTNNMVCLCWNNSTCTSNCGWSHTCLVCGTKNHPSHSCQNLTKFKPSQPSSVAAETASQPNIKARGTA</sequence>
<gene>
    <name evidence="2" type="ORF">UHOR_16029</name>
</gene>
<dbReference type="EMBL" id="CAGI01000183">
    <property type="protein sequence ID" value="CCF53535.1"/>
    <property type="molecule type" value="Genomic_DNA"/>
</dbReference>
<comment type="caution">
    <text evidence="2">The sequence shown here is derived from an EMBL/GenBank/DDBJ whole genome shotgun (WGS) entry which is preliminary data.</text>
</comment>
<dbReference type="AlphaFoldDB" id="I2G2Z2"/>
<accession>I2G2Z2</accession>
<reference evidence="2 3" key="1">
    <citation type="journal article" date="2012" name="Plant Cell">
        <title>Genome comparison of barley and maize smut fungi reveals targeted loss of RNA silencing components and species-specific presence of transposable elements.</title>
        <authorList>
            <person name="Laurie J.D."/>
            <person name="Ali S."/>
            <person name="Linning R."/>
            <person name="Mannhaupt G."/>
            <person name="Wong P."/>
            <person name="Gueldener U."/>
            <person name="Muensterkoetter M."/>
            <person name="Moore R."/>
            <person name="Kahmann R."/>
            <person name="Bakkeren G."/>
            <person name="Schirawski J."/>
        </authorList>
    </citation>
    <scope>NUCLEOTIDE SEQUENCE [LARGE SCALE GENOMIC DNA]</scope>
    <source>
        <strain evidence="3">Uh4875-4</strain>
    </source>
</reference>
<dbReference type="Proteomes" id="UP000006174">
    <property type="component" value="Unassembled WGS sequence"/>
</dbReference>
<proteinExistence type="predicted"/>
<evidence type="ECO:0000313" key="2">
    <source>
        <dbReference type="EMBL" id="CCF53535.1"/>
    </source>
</evidence>
<dbReference type="HOGENOM" id="CLU_059790_0_0_1"/>
<feature type="compositionally biased region" description="Polar residues" evidence="1">
    <location>
        <begin position="358"/>
        <end position="370"/>
    </location>
</feature>
<organism evidence="2 3">
    <name type="scientific">Ustilago hordei</name>
    <name type="common">Barley covered smut fungus</name>
    <dbReference type="NCBI Taxonomy" id="120017"/>
    <lineage>
        <taxon>Eukaryota</taxon>
        <taxon>Fungi</taxon>
        <taxon>Dikarya</taxon>
        <taxon>Basidiomycota</taxon>
        <taxon>Ustilaginomycotina</taxon>
        <taxon>Ustilaginomycetes</taxon>
        <taxon>Ustilaginales</taxon>
        <taxon>Ustilaginaceae</taxon>
        <taxon>Ustilago</taxon>
    </lineage>
</organism>
<feature type="compositionally biased region" description="Low complexity" evidence="1">
    <location>
        <begin position="124"/>
        <end position="135"/>
    </location>
</feature>
<name>I2G2Z2_USTHO</name>
<feature type="region of interest" description="Disordered" evidence="1">
    <location>
        <begin position="109"/>
        <end position="136"/>
    </location>
</feature>
<keyword evidence="3" id="KW-1185">Reference proteome</keyword>
<evidence type="ECO:0000256" key="1">
    <source>
        <dbReference type="SAM" id="MobiDB-lite"/>
    </source>
</evidence>